<dbReference type="EMBL" id="SRIO01000014">
    <property type="protein sequence ID" value="TFZ81862.1"/>
    <property type="molecule type" value="Genomic_DNA"/>
</dbReference>
<dbReference type="InterPro" id="IPR036520">
    <property type="entry name" value="UPF0759_sf"/>
</dbReference>
<sequence>MDNIPIHIGISGWRYPPWRGVFYPQGLPQRAELAYVASRLPSLEINGSFYSLQRPSRYAQWYAQTPPNFVFAVKASRYITHILRLRQATAASANFFASGLFELREKLGPILWQFPPSLAFDDALFDAFLAGLPHDTQSAATLARHHDDRLARMGEPPSLEPDRNRRLRHAIEVRHDSFACAAFIELARRHNVAVVVADTAGRWPYLEDVTADFMYLRLHGDKVLYASGYTDAALDRWAERIRAWATGGEPADAARVSSRPAPAAATRNIYCYFDNDVKVRAPFDAQALMARLGLRWEPADGPHLARRSERNA</sequence>
<dbReference type="AlphaFoldDB" id="A0A4Z0F8M3"/>
<dbReference type="Pfam" id="PF01904">
    <property type="entry name" value="DUF72"/>
    <property type="match status" value="1"/>
</dbReference>
<dbReference type="RefSeq" id="WP_135282340.1">
    <property type="nucleotide sequence ID" value="NZ_SRIO01000014.1"/>
</dbReference>
<dbReference type="Proteomes" id="UP000297890">
    <property type="component" value="Unassembled WGS sequence"/>
</dbReference>
<protein>
    <submittedName>
        <fullName evidence="1">DUF72 domain-containing protein</fullName>
    </submittedName>
</protein>
<dbReference type="SUPFAM" id="SSF117396">
    <property type="entry name" value="TM1631-like"/>
    <property type="match status" value="1"/>
</dbReference>
<organism evidence="1 2">
    <name type="scientific">Candidatus Macondimonas diazotrophica</name>
    <dbReference type="NCBI Taxonomy" id="2305248"/>
    <lineage>
        <taxon>Bacteria</taxon>
        <taxon>Pseudomonadati</taxon>
        <taxon>Pseudomonadota</taxon>
        <taxon>Gammaproteobacteria</taxon>
        <taxon>Chromatiales</taxon>
        <taxon>Ectothiorhodospiraceae</taxon>
        <taxon>Candidatus Macondimonas</taxon>
    </lineage>
</organism>
<name>A0A4Z0F8M3_9GAMM</name>
<comment type="caution">
    <text evidence="1">The sequence shown here is derived from an EMBL/GenBank/DDBJ whole genome shotgun (WGS) entry which is preliminary data.</text>
</comment>
<dbReference type="OrthoDB" id="9780310at2"/>
<dbReference type="PANTHER" id="PTHR30348">
    <property type="entry name" value="UNCHARACTERIZED PROTEIN YECE"/>
    <property type="match status" value="1"/>
</dbReference>
<keyword evidence="2" id="KW-1185">Reference proteome</keyword>
<dbReference type="Gene3D" id="3.20.20.410">
    <property type="entry name" value="Protein of unknown function UPF0759"/>
    <property type="match status" value="1"/>
</dbReference>
<dbReference type="PANTHER" id="PTHR30348:SF4">
    <property type="entry name" value="DUF72 DOMAIN-CONTAINING PROTEIN"/>
    <property type="match status" value="1"/>
</dbReference>
<evidence type="ECO:0000313" key="1">
    <source>
        <dbReference type="EMBL" id="TFZ81862.1"/>
    </source>
</evidence>
<gene>
    <name evidence="1" type="ORF">E4680_10355</name>
</gene>
<accession>A0A4Z0F8M3</accession>
<proteinExistence type="predicted"/>
<dbReference type="InterPro" id="IPR002763">
    <property type="entry name" value="DUF72"/>
</dbReference>
<evidence type="ECO:0000313" key="2">
    <source>
        <dbReference type="Proteomes" id="UP000297890"/>
    </source>
</evidence>
<reference evidence="1 2" key="1">
    <citation type="journal article" date="2019" name="ISME J.">
        <title>Candidatus Macondimonas diazotrophica, a novel gammaproteobacterial genus dominating crude-oil-contaminated coastal sediments.</title>
        <authorList>
            <person name="Karthikeyan S."/>
            <person name="Konstantinidis K."/>
        </authorList>
    </citation>
    <scope>NUCLEOTIDE SEQUENCE [LARGE SCALE GENOMIC DNA]</scope>
    <source>
        <strain evidence="1 2">KTK01</strain>
    </source>
</reference>